<dbReference type="EMBL" id="FNVQ01000001">
    <property type="protein sequence ID" value="SEG15935.1"/>
    <property type="molecule type" value="Genomic_DNA"/>
</dbReference>
<keyword evidence="3" id="KW-1185">Reference proteome</keyword>
<dbReference type="AlphaFoldDB" id="A0A1H5XWM6"/>
<reference evidence="2 3" key="1">
    <citation type="submission" date="2016-10" db="EMBL/GenBank/DDBJ databases">
        <authorList>
            <person name="de Groot N.N."/>
        </authorList>
    </citation>
    <scope>NUCLEOTIDE SEQUENCE [LARGE SCALE GENOMIC DNA]</scope>
    <source>
        <strain evidence="2 3">DSM 22012</strain>
    </source>
</reference>
<name>A0A1H5XWM6_9GAMM</name>
<sequence>MNKHRPDLFINTLSTMDYGVTANELSDDLAELLRAVQDTGKQGTLTLKLTVKPESLATGQVGIIADTTLKAPQQPKDKAFMFMTPDGNLQREDPRQKRLQFEAHEGAAAAAPIAAEEAPAPRAVQQA</sequence>
<evidence type="ECO:0000313" key="2">
    <source>
        <dbReference type="EMBL" id="SEG15935.1"/>
    </source>
</evidence>
<evidence type="ECO:0000313" key="3">
    <source>
        <dbReference type="Proteomes" id="UP000236745"/>
    </source>
</evidence>
<feature type="compositionally biased region" description="Low complexity" evidence="1">
    <location>
        <begin position="106"/>
        <end position="127"/>
    </location>
</feature>
<dbReference type="Proteomes" id="UP000236745">
    <property type="component" value="Unassembled WGS sequence"/>
</dbReference>
<feature type="region of interest" description="Disordered" evidence="1">
    <location>
        <begin position="104"/>
        <end position="127"/>
    </location>
</feature>
<gene>
    <name evidence="2" type="ORF">SAMN05444390_1011525</name>
</gene>
<protein>
    <submittedName>
        <fullName evidence="2">Uncharacterized protein</fullName>
    </submittedName>
</protein>
<evidence type="ECO:0000256" key="1">
    <source>
        <dbReference type="SAM" id="MobiDB-lite"/>
    </source>
</evidence>
<organism evidence="2 3">
    <name type="scientific">Marinobacterium lutimaris</name>
    <dbReference type="NCBI Taxonomy" id="568106"/>
    <lineage>
        <taxon>Bacteria</taxon>
        <taxon>Pseudomonadati</taxon>
        <taxon>Pseudomonadota</taxon>
        <taxon>Gammaproteobacteria</taxon>
        <taxon>Oceanospirillales</taxon>
        <taxon>Oceanospirillaceae</taxon>
        <taxon>Marinobacterium</taxon>
    </lineage>
</organism>
<accession>A0A1H5XWM6</accession>
<proteinExistence type="predicted"/>